<name>A0A4U6TCU5_SETVI</name>
<organism evidence="1 2">
    <name type="scientific">Setaria viridis</name>
    <name type="common">Green bristlegrass</name>
    <name type="synonym">Setaria italica subsp. viridis</name>
    <dbReference type="NCBI Taxonomy" id="4556"/>
    <lineage>
        <taxon>Eukaryota</taxon>
        <taxon>Viridiplantae</taxon>
        <taxon>Streptophyta</taxon>
        <taxon>Embryophyta</taxon>
        <taxon>Tracheophyta</taxon>
        <taxon>Spermatophyta</taxon>
        <taxon>Magnoliopsida</taxon>
        <taxon>Liliopsida</taxon>
        <taxon>Poales</taxon>
        <taxon>Poaceae</taxon>
        <taxon>PACMAD clade</taxon>
        <taxon>Panicoideae</taxon>
        <taxon>Panicodae</taxon>
        <taxon>Paniceae</taxon>
        <taxon>Cenchrinae</taxon>
        <taxon>Setaria</taxon>
    </lineage>
</organism>
<accession>A0A4U6TCU5</accession>
<dbReference type="EMBL" id="CM016560">
    <property type="protein sequence ID" value="TKV98398.1"/>
    <property type="molecule type" value="Genomic_DNA"/>
</dbReference>
<reference evidence="1" key="1">
    <citation type="submission" date="2019-03" db="EMBL/GenBank/DDBJ databases">
        <title>WGS assembly of Setaria viridis.</title>
        <authorList>
            <person name="Huang P."/>
            <person name="Jenkins J."/>
            <person name="Grimwood J."/>
            <person name="Barry K."/>
            <person name="Healey A."/>
            <person name="Mamidi S."/>
            <person name="Sreedasyam A."/>
            <person name="Shu S."/>
            <person name="Feldman M."/>
            <person name="Wu J."/>
            <person name="Yu Y."/>
            <person name="Chen C."/>
            <person name="Johnson J."/>
            <person name="Rokhsar D."/>
            <person name="Baxter I."/>
            <person name="Schmutz J."/>
            <person name="Brutnell T."/>
            <person name="Kellogg E."/>
        </authorList>
    </citation>
    <scope>NUCLEOTIDE SEQUENCE [LARGE SCALE GENOMIC DNA]</scope>
</reference>
<proteinExistence type="predicted"/>
<keyword evidence="2" id="KW-1185">Reference proteome</keyword>
<evidence type="ECO:0000313" key="2">
    <source>
        <dbReference type="Proteomes" id="UP000298652"/>
    </source>
</evidence>
<sequence length="175" mass="19388">MAWERVGVRVALRAFGIFFLGPFGLRRAARLLRGPPFPDLWGGAVCGPICQRDGIKVSVLLGSDRPAAGAFGGGGTGLVCVVGGSDWWVPPRSCGWLFSSWNRRPCDPPASHIGVPFGCVSRNSYIESLYRTFQKKKLYPTVLKRLIDLLSQVIFLRDLWINCQLMRNMGCKDML</sequence>
<gene>
    <name evidence="1" type="ORF">SEVIR_9G557650v2</name>
</gene>
<evidence type="ECO:0000313" key="1">
    <source>
        <dbReference type="EMBL" id="TKV98398.1"/>
    </source>
</evidence>
<dbReference type="AlphaFoldDB" id="A0A4U6TCU5"/>
<dbReference type="Gramene" id="TKV98398">
    <property type="protein sequence ID" value="TKV98398"/>
    <property type="gene ID" value="SEVIR_9G557650v2"/>
</dbReference>
<dbReference type="Proteomes" id="UP000298652">
    <property type="component" value="Chromosome 9"/>
</dbReference>
<protein>
    <submittedName>
        <fullName evidence="1">Uncharacterized protein</fullName>
    </submittedName>
</protein>